<feature type="transmembrane region" description="Helical" evidence="7">
    <location>
        <begin position="218"/>
        <end position="236"/>
    </location>
</feature>
<evidence type="ECO:0000256" key="6">
    <source>
        <dbReference type="SAM" id="MobiDB-lite"/>
    </source>
</evidence>
<dbReference type="PANTHER" id="PTHR23502">
    <property type="entry name" value="MAJOR FACILITATOR SUPERFAMILY"/>
    <property type="match status" value="1"/>
</dbReference>
<evidence type="ECO:0000256" key="4">
    <source>
        <dbReference type="ARBA" id="ARBA00022989"/>
    </source>
</evidence>
<dbReference type="FunFam" id="1.20.1250.20:FF:000011">
    <property type="entry name" value="MFS multidrug transporter, putative"/>
    <property type="match status" value="1"/>
</dbReference>
<evidence type="ECO:0000313" key="10">
    <source>
        <dbReference type="Proteomes" id="UP000018144"/>
    </source>
</evidence>
<feature type="transmembrane region" description="Helical" evidence="7">
    <location>
        <begin position="420"/>
        <end position="440"/>
    </location>
</feature>
<feature type="transmembrane region" description="Helical" evidence="7">
    <location>
        <begin position="517"/>
        <end position="539"/>
    </location>
</feature>
<keyword evidence="2" id="KW-0813">Transport</keyword>
<evidence type="ECO:0000256" key="3">
    <source>
        <dbReference type="ARBA" id="ARBA00022692"/>
    </source>
</evidence>
<keyword evidence="3 7" id="KW-0812">Transmembrane</keyword>
<feature type="transmembrane region" description="Helical" evidence="7">
    <location>
        <begin position="460"/>
        <end position="482"/>
    </location>
</feature>
<feature type="region of interest" description="Disordered" evidence="6">
    <location>
        <begin position="596"/>
        <end position="622"/>
    </location>
</feature>
<dbReference type="PROSITE" id="PS50850">
    <property type="entry name" value="MFS"/>
    <property type="match status" value="1"/>
</dbReference>
<dbReference type="SUPFAM" id="SSF103473">
    <property type="entry name" value="MFS general substrate transporter"/>
    <property type="match status" value="1"/>
</dbReference>
<dbReference type="InterPro" id="IPR036259">
    <property type="entry name" value="MFS_trans_sf"/>
</dbReference>
<feature type="transmembrane region" description="Helical" evidence="7">
    <location>
        <begin position="382"/>
        <end position="408"/>
    </location>
</feature>
<feature type="transmembrane region" description="Helical" evidence="7">
    <location>
        <begin position="242"/>
        <end position="264"/>
    </location>
</feature>
<dbReference type="OrthoDB" id="9986881at2759"/>
<feature type="transmembrane region" description="Helical" evidence="7">
    <location>
        <begin position="309"/>
        <end position="326"/>
    </location>
</feature>
<dbReference type="Proteomes" id="UP000018144">
    <property type="component" value="Unassembled WGS sequence"/>
</dbReference>
<feature type="domain" description="Major facilitator superfamily (MFS) profile" evidence="8">
    <location>
        <begin position="151"/>
        <end position="585"/>
    </location>
</feature>
<proteinExistence type="predicted"/>
<evidence type="ECO:0000313" key="9">
    <source>
        <dbReference type="EMBL" id="CCX13045.1"/>
    </source>
</evidence>
<organism evidence="9 10">
    <name type="scientific">Pyronema omphalodes (strain CBS 100304)</name>
    <name type="common">Pyronema confluens</name>
    <dbReference type="NCBI Taxonomy" id="1076935"/>
    <lineage>
        <taxon>Eukaryota</taxon>
        <taxon>Fungi</taxon>
        <taxon>Dikarya</taxon>
        <taxon>Ascomycota</taxon>
        <taxon>Pezizomycotina</taxon>
        <taxon>Pezizomycetes</taxon>
        <taxon>Pezizales</taxon>
        <taxon>Pyronemataceae</taxon>
        <taxon>Pyronema</taxon>
    </lineage>
</organism>
<feature type="transmembrane region" description="Helical" evidence="7">
    <location>
        <begin position="276"/>
        <end position="297"/>
    </location>
</feature>
<dbReference type="OMA" id="AQNWPLR"/>
<evidence type="ECO:0000256" key="2">
    <source>
        <dbReference type="ARBA" id="ARBA00022448"/>
    </source>
</evidence>
<feature type="transmembrane region" description="Helical" evidence="7">
    <location>
        <begin position="153"/>
        <end position="176"/>
    </location>
</feature>
<evidence type="ECO:0000256" key="7">
    <source>
        <dbReference type="SAM" id="Phobius"/>
    </source>
</evidence>
<accession>U4LE50</accession>
<gene>
    <name evidence="9" type="ORF">PCON_12638</name>
</gene>
<dbReference type="Pfam" id="PF07690">
    <property type="entry name" value="MFS_1"/>
    <property type="match status" value="1"/>
</dbReference>
<reference evidence="9 10" key="1">
    <citation type="journal article" date="2013" name="PLoS Genet.">
        <title>The genome and development-dependent transcriptomes of Pyronema confluens: a window into fungal evolution.</title>
        <authorList>
            <person name="Traeger S."/>
            <person name="Altegoer F."/>
            <person name="Freitag M."/>
            <person name="Gabaldon T."/>
            <person name="Kempken F."/>
            <person name="Kumar A."/>
            <person name="Marcet-Houben M."/>
            <person name="Poggeler S."/>
            <person name="Stajich J.E."/>
            <person name="Nowrousian M."/>
        </authorList>
    </citation>
    <scope>NUCLEOTIDE SEQUENCE [LARGE SCALE GENOMIC DNA]</scope>
    <source>
        <strain evidence="10">CBS 100304</strain>
        <tissue evidence="9">Vegetative mycelium</tissue>
    </source>
</reference>
<dbReference type="eggNOG" id="KOG0255">
    <property type="taxonomic scope" value="Eukaryota"/>
</dbReference>
<feature type="transmembrane region" description="Helical" evidence="7">
    <location>
        <begin position="559"/>
        <end position="580"/>
    </location>
</feature>
<dbReference type="STRING" id="1076935.U4LE50"/>
<comment type="subcellular location">
    <subcellularLocation>
        <location evidence="1">Membrane</location>
        <topology evidence="1">Multi-pass membrane protein</topology>
    </subcellularLocation>
</comment>
<keyword evidence="10" id="KW-1185">Reference proteome</keyword>
<dbReference type="CDD" id="cd17323">
    <property type="entry name" value="MFS_Tpo1_MDR_like"/>
    <property type="match status" value="1"/>
</dbReference>
<dbReference type="InterPro" id="IPR011701">
    <property type="entry name" value="MFS"/>
</dbReference>
<feature type="compositionally biased region" description="Basic and acidic residues" evidence="6">
    <location>
        <begin position="8"/>
        <end position="17"/>
    </location>
</feature>
<sequence>MANPETLSSRELEELAHASRRASSPTETIEEDGDVYSIIHIARERTVIAPFFDSDDRTVLERQRTAESIYRRTVGQEAGESEVAQRRPPTRAASYFSRITSRTPRDDWPQFGGGKLYPPLLPEKDAYVVDFTGPKDPIHGQNWPLRKKITTSAVLGFATFVCAWGSSIYSSATFAVSREWGVSTEVSLLGMSTYVLGFAFGPLIWAPFSELRGRRLPLLLGMFGFSIFQIAVATAKDIQTVILSRFFGGIFASCPLAVVGAVFADIFGQETRGTAIAVFSMMVFSGPLFGPIAGGFIVSSHLGWRWTEYITAIMGFLALFLCLIFLEETYPPVILVQKAAHLRRITKNWGIHAKQEEISIDFMALVKKNFSRPIKLLFTEPIILLISIYTAFVYAILYLFLVSYPIVFASVRGWSPGVSALPYIGMVTGIFLGGCLVIGFQPWTNRRAAVAGHVVPEDRLVPCIIGSVFFPIGLFWFSWSGANADIHWIVPTLAGVPFGLGLITIFLQCLNYLIDAYLMFSASAIAANTFLRSVLAAGFPLFGRFLFEPKPRGKLGIGWAGSLLGFLALLMVPIPVFFFLKGEGIRRKSKWAPNHGMMDREEKMAEKKERVHDPERSPSAGV</sequence>
<dbReference type="GO" id="GO:0005886">
    <property type="term" value="C:plasma membrane"/>
    <property type="evidence" value="ECO:0007669"/>
    <property type="project" value="TreeGrafter"/>
</dbReference>
<dbReference type="InterPro" id="IPR020846">
    <property type="entry name" value="MFS_dom"/>
</dbReference>
<name>U4LE50_PYROM</name>
<dbReference type="PANTHER" id="PTHR23502:SF31">
    <property type="entry name" value="POLYAMINE TRANSPORTER 1"/>
    <property type="match status" value="1"/>
</dbReference>
<evidence type="ECO:0000259" key="8">
    <source>
        <dbReference type="PROSITE" id="PS50850"/>
    </source>
</evidence>
<evidence type="ECO:0000256" key="1">
    <source>
        <dbReference type="ARBA" id="ARBA00004141"/>
    </source>
</evidence>
<feature type="region of interest" description="Disordered" evidence="6">
    <location>
        <begin position="1"/>
        <end position="29"/>
    </location>
</feature>
<feature type="transmembrane region" description="Helical" evidence="7">
    <location>
        <begin position="488"/>
        <end position="510"/>
    </location>
</feature>
<dbReference type="EMBL" id="HF935776">
    <property type="protein sequence ID" value="CCX13045.1"/>
    <property type="molecule type" value="Genomic_DNA"/>
</dbReference>
<evidence type="ECO:0000256" key="5">
    <source>
        <dbReference type="ARBA" id="ARBA00023136"/>
    </source>
</evidence>
<keyword evidence="5 7" id="KW-0472">Membrane</keyword>
<keyword evidence="4 7" id="KW-1133">Transmembrane helix</keyword>
<dbReference type="AlphaFoldDB" id="U4LE50"/>
<feature type="transmembrane region" description="Helical" evidence="7">
    <location>
        <begin position="188"/>
        <end position="206"/>
    </location>
</feature>
<dbReference type="Gene3D" id="1.20.1250.20">
    <property type="entry name" value="MFS general substrate transporter like domains"/>
    <property type="match status" value="1"/>
</dbReference>
<protein>
    <submittedName>
        <fullName evidence="9">Similar to Uncharacterized transporter C569.05c acc. no. Q9Y7S4</fullName>
    </submittedName>
</protein>
<feature type="compositionally biased region" description="Basic and acidic residues" evidence="6">
    <location>
        <begin position="597"/>
        <end position="616"/>
    </location>
</feature>
<dbReference type="GO" id="GO:0022857">
    <property type="term" value="F:transmembrane transporter activity"/>
    <property type="evidence" value="ECO:0007669"/>
    <property type="project" value="InterPro"/>
</dbReference>